<comment type="caution">
    <text evidence="3">The sequence shown here is derived from an EMBL/GenBank/DDBJ whole genome shotgun (WGS) entry which is preliminary data.</text>
</comment>
<evidence type="ECO:0000313" key="4">
    <source>
        <dbReference type="Proteomes" id="UP001241747"/>
    </source>
</evidence>
<protein>
    <submittedName>
        <fullName evidence="3">Nitrogen fixation protein NifZ</fullName>
    </submittedName>
</protein>
<name>A0ABU0LDR2_XANAG</name>
<evidence type="ECO:0000313" key="3">
    <source>
        <dbReference type="EMBL" id="MDQ0505268.1"/>
    </source>
</evidence>
<dbReference type="InterPro" id="IPR007415">
    <property type="entry name" value="Nitrogenase_MoFe_mat_NifZ"/>
</dbReference>
<gene>
    <name evidence="3" type="ORF">QOZ94_002064</name>
</gene>
<comment type="similarity">
    <text evidence="1">Belongs to the NifZ family.</text>
</comment>
<organism evidence="3 4">
    <name type="scientific">Xanthobacter agilis</name>
    <dbReference type="NCBI Taxonomy" id="47492"/>
    <lineage>
        <taxon>Bacteria</taxon>
        <taxon>Pseudomonadati</taxon>
        <taxon>Pseudomonadota</taxon>
        <taxon>Alphaproteobacteria</taxon>
        <taxon>Hyphomicrobiales</taxon>
        <taxon>Xanthobacteraceae</taxon>
        <taxon>Xanthobacter</taxon>
    </lineage>
</organism>
<reference evidence="3 4" key="1">
    <citation type="submission" date="2023-07" db="EMBL/GenBank/DDBJ databases">
        <title>Genomic Encyclopedia of Type Strains, Phase IV (KMG-IV): sequencing the most valuable type-strain genomes for metagenomic binning, comparative biology and taxonomic classification.</title>
        <authorList>
            <person name="Goeker M."/>
        </authorList>
    </citation>
    <scope>NUCLEOTIDE SEQUENCE [LARGE SCALE GENOMIC DNA]</scope>
    <source>
        <strain evidence="3 4">DSM 3770</strain>
    </source>
</reference>
<dbReference type="Proteomes" id="UP001241747">
    <property type="component" value="Unassembled WGS sequence"/>
</dbReference>
<dbReference type="EMBL" id="JAUSVY010000004">
    <property type="protein sequence ID" value="MDQ0505268.1"/>
    <property type="molecule type" value="Genomic_DNA"/>
</dbReference>
<proteinExistence type="inferred from homology"/>
<keyword evidence="2" id="KW-0535">Nitrogen fixation</keyword>
<accession>A0ABU0LDR2</accession>
<evidence type="ECO:0000256" key="2">
    <source>
        <dbReference type="ARBA" id="ARBA00023231"/>
    </source>
</evidence>
<sequence>MMFDQRLPKYEWGMKVKTLIELRNDGSYPEALPDALLVDLGTIGEIVQVGSHTETNTPIYLVEFNERLVIGCLEEEIEPV</sequence>
<dbReference type="Pfam" id="PF04319">
    <property type="entry name" value="NifZ"/>
    <property type="match status" value="1"/>
</dbReference>
<keyword evidence="4" id="KW-1185">Reference proteome</keyword>
<evidence type="ECO:0000256" key="1">
    <source>
        <dbReference type="ARBA" id="ARBA00008027"/>
    </source>
</evidence>